<dbReference type="Pfam" id="PF22124">
    <property type="entry name" value="Glyco_hydro_95_cat"/>
    <property type="match status" value="1"/>
</dbReference>
<feature type="chain" id="PRO_5022063956" evidence="1">
    <location>
        <begin position="19"/>
        <end position="795"/>
    </location>
</feature>
<feature type="domain" description="Glycosyl hydrolase family 95 N-terminal" evidence="2">
    <location>
        <begin position="32"/>
        <end position="280"/>
    </location>
</feature>
<dbReference type="PANTHER" id="PTHR31084:SF0">
    <property type="entry name" value="ALPHA-L-FUCOSIDASE 2"/>
    <property type="match status" value="1"/>
</dbReference>
<dbReference type="SUPFAM" id="SSF48208">
    <property type="entry name" value="Six-hairpin glycosidases"/>
    <property type="match status" value="1"/>
</dbReference>
<feature type="domain" description="Alpha fucosidase A-like C-terminal" evidence="3">
    <location>
        <begin position="714"/>
        <end position="781"/>
    </location>
</feature>
<dbReference type="InterPro" id="IPR012341">
    <property type="entry name" value="6hp_glycosidase-like_sf"/>
</dbReference>
<feature type="signal peptide" evidence="1">
    <location>
        <begin position="1"/>
        <end position="18"/>
    </location>
</feature>
<evidence type="ECO:0000259" key="4">
    <source>
        <dbReference type="Pfam" id="PF22124"/>
    </source>
</evidence>
<reference evidence="5 6" key="1">
    <citation type="submission" date="2019-06" db="EMBL/GenBank/DDBJ databases">
        <title>Sorghum-associated microbial communities from plants grown in Nebraska, USA.</title>
        <authorList>
            <person name="Schachtman D."/>
        </authorList>
    </citation>
    <scope>NUCLEOTIDE SEQUENCE [LARGE SCALE GENOMIC DNA]</scope>
    <source>
        <strain evidence="5 6">1209</strain>
    </source>
</reference>
<dbReference type="AlphaFoldDB" id="A0A561P3R8"/>
<name>A0A561P3R8_9BACT</name>
<dbReference type="Pfam" id="PF14498">
    <property type="entry name" value="Glyco_hyd_65N_2"/>
    <property type="match status" value="1"/>
</dbReference>
<dbReference type="InterPro" id="IPR049053">
    <property type="entry name" value="AFCA-like_C"/>
</dbReference>
<dbReference type="Gene3D" id="1.50.10.10">
    <property type="match status" value="1"/>
</dbReference>
<proteinExistence type="predicted"/>
<keyword evidence="6" id="KW-1185">Reference proteome</keyword>
<dbReference type="Proteomes" id="UP000320811">
    <property type="component" value="Unassembled WGS sequence"/>
</dbReference>
<sequence length="795" mass="88407">MIIKLVPFLLLFATPVAAQTKHIPGNERWTAWSAQPATKWEDAFVTGNGHHGMMMMGTPGKERIICVHEELLLRAWDRNKIAVANIAGMLPAVRQLVDAGKLDAAAALATDEARKQLSNMGAPQAWPVSPHPAFDLDIHTDNQGSISHYKRSLNMETGEARSTWQDAGGGVEYKIFSSRTANVNVVHIRGINGRRLFTTLALHETPGRHGEVDGVDVSKAFRESSTHAGPGGWLAYHAQYARDSGGYEGLARVTTKGGQMQADSNSIQVSNANEILVVLRITPLQYGATTQRVAVQNELTALPLSYDELFSPHAVQHAAMFRRVQFDLGCATQWANMPIEKMLAEAHQQGPTPLFLEQMHAMGRYLLMASSGKYPPPLQGIWGGGWTPAWNGGFVFDSNVNLAISAISTGDLSECAESYFGYVERLLPAWRLNAKSYLGCRGFLVPHYSDPEKGYLNHFGAGYPWMYWPSGAGWNLMPFYEHGMLTGDTTFLRQRVLPLYEEMAQFYEDYLTKEKDGYYHISPGISPENNVGNNETTLSKDATIDIAVAREVFDHLLKLGRLFKLDKAQTDKWQYYHDHIVPYRINADGALAEWAPPDYPDNYAHRHNSHLYPVFPGTEFLQSSNDPRLLQAARVALAKRFKNDTESAHGLIHLALMAARLHDTAKVATNLQRFAQRHYVYNGLITSHNPEHSIYNLDAALSLQRLLSDMLVFSQPGKVELLPACPNSFPGGTLSGLRIHGGHKLDITWAHGTLVSAVVHAGPNDNCEFVYGSKSVTIKMMAGKQYHFNHQLQWR</sequence>
<evidence type="ECO:0000313" key="5">
    <source>
        <dbReference type="EMBL" id="TWF32755.1"/>
    </source>
</evidence>
<dbReference type="GO" id="GO:0005975">
    <property type="term" value="P:carbohydrate metabolic process"/>
    <property type="evidence" value="ECO:0007669"/>
    <property type="project" value="InterPro"/>
</dbReference>
<feature type="domain" description="Glycosyl hydrolase family 95 catalytic" evidence="4">
    <location>
        <begin position="305"/>
        <end position="711"/>
    </location>
</feature>
<evidence type="ECO:0000259" key="3">
    <source>
        <dbReference type="Pfam" id="PF21307"/>
    </source>
</evidence>
<protein>
    <submittedName>
        <fullName evidence="5">Glycosyl hydrolase family 65</fullName>
    </submittedName>
</protein>
<evidence type="ECO:0000256" key="1">
    <source>
        <dbReference type="SAM" id="SignalP"/>
    </source>
</evidence>
<organism evidence="5 6">
    <name type="scientific">Chitinophaga polysaccharea</name>
    <dbReference type="NCBI Taxonomy" id="1293035"/>
    <lineage>
        <taxon>Bacteria</taxon>
        <taxon>Pseudomonadati</taxon>
        <taxon>Bacteroidota</taxon>
        <taxon>Chitinophagia</taxon>
        <taxon>Chitinophagales</taxon>
        <taxon>Chitinophagaceae</taxon>
        <taxon>Chitinophaga</taxon>
    </lineage>
</organism>
<dbReference type="PANTHER" id="PTHR31084">
    <property type="entry name" value="ALPHA-L-FUCOSIDASE 2"/>
    <property type="match status" value="1"/>
</dbReference>
<evidence type="ECO:0000259" key="2">
    <source>
        <dbReference type="Pfam" id="PF14498"/>
    </source>
</evidence>
<dbReference type="RefSeq" id="WP_145674487.1">
    <property type="nucleotide sequence ID" value="NZ_VIWO01000013.1"/>
</dbReference>
<dbReference type="InterPro" id="IPR027414">
    <property type="entry name" value="GH95_N_dom"/>
</dbReference>
<keyword evidence="1" id="KW-0732">Signal</keyword>
<evidence type="ECO:0000313" key="6">
    <source>
        <dbReference type="Proteomes" id="UP000320811"/>
    </source>
</evidence>
<dbReference type="InterPro" id="IPR016518">
    <property type="entry name" value="Alpha-L-fucosidase"/>
</dbReference>
<dbReference type="EMBL" id="VIWO01000013">
    <property type="protein sequence ID" value="TWF32755.1"/>
    <property type="molecule type" value="Genomic_DNA"/>
</dbReference>
<dbReference type="Pfam" id="PF21307">
    <property type="entry name" value="Glyco_hydro_95_C"/>
    <property type="match status" value="1"/>
</dbReference>
<gene>
    <name evidence="5" type="ORF">FHW36_1138</name>
</gene>
<accession>A0A561P3R8</accession>
<dbReference type="PIRSF" id="PIRSF007663">
    <property type="entry name" value="UCP007663"/>
    <property type="match status" value="1"/>
</dbReference>
<dbReference type="GO" id="GO:0004560">
    <property type="term" value="F:alpha-L-fucosidase activity"/>
    <property type="evidence" value="ECO:0007669"/>
    <property type="project" value="InterPro"/>
</dbReference>
<dbReference type="InterPro" id="IPR008928">
    <property type="entry name" value="6-hairpin_glycosidase_sf"/>
</dbReference>
<dbReference type="OrthoDB" id="9802600at2"/>
<comment type="caution">
    <text evidence="5">The sequence shown here is derived from an EMBL/GenBank/DDBJ whole genome shotgun (WGS) entry which is preliminary data.</text>
</comment>
<keyword evidence="5" id="KW-0378">Hydrolase</keyword>
<dbReference type="InterPro" id="IPR054363">
    <property type="entry name" value="GH95_cat"/>
</dbReference>